<reference evidence="2" key="1">
    <citation type="journal article" date="2017" name="Genome Biol. Evol.">
        <title>The complete genome sequence of the phytopathogenic fungus Sclerotinia sclerotiorum reveals insights into the genome architecture of broad host range pathogens.</title>
        <authorList>
            <person name="Derbyshire M."/>
            <person name="Denton-Giles M."/>
            <person name="Hegedus D."/>
            <person name="Seifbarghy S."/>
            <person name="Rollins J."/>
            <person name="van Kan J."/>
            <person name="Seidl M.F."/>
            <person name="Faino L."/>
            <person name="Mbengue M."/>
            <person name="Navaud O."/>
            <person name="Raffaele S."/>
            <person name="Hammond-Kosack K."/>
            <person name="Heard S."/>
            <person name="Oliver R."/>
        </authorList>
    </citation>
    <scope>NUCLEOTIDE SEQUENCE [LARGE SCALE GENOMIC DNA]</scope>
    <source>
        <strain evidence="2">ATCC 18683 / 1980 / Ss-1</strain>
    </source>
</reference>
<dbReference type="VEuPathDB" id="FungiDB:sscle_06g051550"/>
<sequence>MQEVNICAHCPLKPKSDAHLPMNFYRGHMEVPSPSKLGAVPIIDHSFSGGFLESVPAFNFKV</sequence>
<dbReference type="AlphaFoldDB" id="A0A1D9Q628"/>
<dbReference type="KEGG" id="ssl:SS1G_07139"/>
<name>A0A1D9Q628_SCLS1</name>
<accession>A0A1D9Q628</accession>
<dbReference type="EMBL" id="CP017819">
    <property type="protein sequence ID" value="APA10385.1"/>
    <property type="molecule type" value="Genomic_DNA"/>
</dbReference>
<dbReference type="Proteomes" id="UP000177798">
    <property type="component" value="Chromosome 6"/>
</dbReference>
<evidence type="ECO:0000313" key="2">
    <source>
        <dbReference type="Proteomes" id="UP000177798"/>
    </source>
</evidence>
<gene>
    <name evidence="1" type="ORF">sscle_06g051550</name>
</gene>
<proteinExistence type="predicted"/>
<organism evidence="1 2">
    <name type="scientific">Sclerotinia sclerotiorum (strain ATCC 18683 / 1980 / Ss-1)</name>
    <name type="common">White mold</name>
    <name type="synonym">Whetzelinia sclerotiorum</name>
    <dbReference type="NCBI Taxonomy" id="665079"/>
    <lineage>
        <taxon>Eukaryota</taxon>
        <taxon>Fungi</taxon>
        <taxon>Dikarya</taxon>
        <taxon>Ascomycota</taxon>
        <taxon>Pezizomycotina</taxon>
        <taxon>Leotiomycetes</taxon>
        <taxon>Helotiales</taxon>
        <taxon>Sclerotiniaceae</taxon>
        <taxon>Sclerotinia</taxon>
    </lineage>
</organism>
<dbReference type="RefSeq" id="XP_001591693.1">
    <property type="nucleotide sequence ID" value="XM_001591643.1"/>
</dbReference>
<protein>
    <submittedName>
        <fullName evidence="1">Uncharacterized protein</fullName>
    </submittedName>
</protein>
<evidence type="ECO:0000313" key="1">
    <source>
        <dbReference type="EMBL" id="APA10385.1"/>
    </source>
</evidence>